<sequence>MRRYAPDPFTAGSCVRWENVLPSTRVRGRHQCQTPWTSHSIMHAIRRDHAPLPIWQKEDAYAVHGIHASSSSCVPSPIDERLYPGPHADLRSHGPLRAAACRRVPCYPSPSARRRRVAGRTPHALSIGHSRRLSPARASTLVRAFPPAPLR</sequence>
<proteinExistence type="predicted"/>
<gene>
    <name evidence="1" type="ORF">DAEQUDRAFT_342783</name>
</gene>
<organism evidence="1 2">
    <name type="scientific">Daedalea quercina L-15889</name>
    <dbReference type="NCBI Taxonomy" id="1314783"/>
    <lineage>
        <taxon>Eukaryota</taxon>
        <taxon>Fungi</taxon>
        <taxon>Dikarya</taxon>
        <taxon>Basidiomycota</taxon>
        <taxon>Agaricomycotina</taxon>
        <taxon>Agaricomycetes</taxon>
        <taxon>Polyporales</taxon>
        <taxon>Fomitopsis</taxon>
    </lineage>
</organism>
<dbReference type="AlphaFoldDB" id="A0A165PG13"/>
<reference evidence="1 2" key="1">
    <citation type="journal article" date="2016" name="Mol. Biol. Evol.">
        <title>Comparative Genomics of Early-Diverging Mushroom-Forming Fungi Provides Insights into the Origins of Lignocellulose Decay Capabilities.</title>
        <authorList>
            <person name="Nagy L.G."/>
            <person name="Riley R."/>
            <person name="Tritt A."/>
            <person name="Adam C."/>
            <person name="Daum C."/>
            <person name="Floudas D."/>
            <person name="Sun H."/>
            <person name="Yadav J.S."/>
            <person name="Pangilinan J."/>
            <person name="Larsson K.H."/>
            <person name="Matsuura K."/>
            <person name="Barry K."/>
            <person name="Labutti K."/>
            <person name="Kuo R."/>
            <person name="Ohm R.A."/>
            <person name="Bhattacharya S.S."/>
            <person name="Shirouzu T."/>
            <person name="Yoshinaga Y."/>
            <person name="Martin F.M."/>
            <person name="Grigoriev I.V."/>
            <person name="Hibbett D.S."/>
        </authorList>
    </citation>
    <scope>NUCLEOTIDE SEQUENCE [LARGE SCALE GENOMIC DNA]</scope>
    <source>
        <strain evidence="1 2">L-15889</strain>
    </source>
</reference>
<dbReference type="EMBL" id="KV429069">
    <property type="protein sequence ID" value="KZT68168.1"/>
    <property type="molecule type" value="Genomic_DNA"/>
</dbReference>
<name>A0A165PG13_9APHY</name>
<protein>
    <submittedName>
        <fullName evidence="1">Uncharacterized protein</fullName>
    </submittedName>
</protein>
<keyword evidence="2" id="KW-1185">Reference proteome</keyword>
<evidence type="ECO:0000313" key="2">
    <source>
        <dbReference type="Proteomes" id="UP000076727"/>
    </source>
</evidence>
<dbReference type="Proteomes" id="UP000076727">
    <property type="component" value="Unassembled WGS sequence"/>
</dbReference>
<evidence type="ECO:0000313" key="1">
    <source>
        <dbReference type="EMBL" id="KZT68168.1"/>
    </source>
</evidence>
<accession>A0A165PG13</accession>